<organism evidence="3">
    <name type="scientific">Rhodococcus hoagii</name>
    <name type="common">Corynebacterium equii</name>
    <dbReference type="NCBI Taxonomy" id="43767"/>
    <lineage>
        <taxon>Bacteria</taxon>
        <taxon>Bacillati</taxon>
        <taxon>Actinomycetota</taxon>
        <taxon>Actinomycetes</taxon>
        <taxon>Mycobacteriales</taxon>
        <taxon>Nocardiaceae</taxon>
        <taxon>Prescottella</taxon>
    </lineage>
</organism>
<protein>
    <submittedName>
        <fullName evidence="3">Putative helix turn helix protein</fullName>
    </submittedName>
</protein>
<geneLocation type="plasmid" evidence="3">
    <name>PVAPB1533</name>
</geneLocation>
<proteinExistence type="predicted"/>
<accession>A0A1Z1V0K9</accession>
<evidence type="ECO:0000259" key="1">
    <source>
        <dbReference type="PROSITE" id="PS50943"/>
    </source>
</evidence>
<evidence type="ECO:0000313" key="2">
    <source>
        <dbReference type="EMBL" id="ARX60524.1"/>
    </source>
</evidence>
<sequence>MADTDRRSGAELRARRELLGLNAQETAALLGVDERVIRRWEQGKPIPEGVVAELAQLEQVQDDVIRELEDAGKDSGVITTYKGDGVVPDRPELPARWHRVAAATAVRNLAAEGVDTRIIYAES</sequence>
<dbReference type="InterPro" id="IPR010982">
    <property type="entry name" value="Lambda_DNA-bd_dom_sf"/>
</dbReference>
<dbReference type="AlphaFoldDB" id="A0A1Z1V0K9"/>
<geneLocation type="plasmid" evidence="2">
    <name>pVAPB1413</name>
</geneLocation>
<dbReference type="Gene3D" id="1.10.260.40">
    <property type="entry name" value="lambda repressor-like DNA-binding domains"/>
    <property type="match status" value="1"/>
</dbReference>
<dbReference type="EMBL" id="KX443407">
    <property type="protein sequence ID" value="ARX60629.1"/>
    <property type="molecule type" value="Genomic_DNA"/>
</dbReference>
<dbReference type="PROSITE" id="PS50943">
    <property type="entry name" value="HTH_CROC1"/>
    <property type="match status" value="1"/>
</dbReference>
<reference evidence="3" key="1">
    <citation type="journal article" date="2017" name="Genome Biol. Evol.">
        <title>Comparative Genomics of Rhodococcus equi Virulence Plasmids Indicates Host-Driven Evolution of the vap Pathogenicity Island.</title>
        <authorList>
            <person name="MacArthur I."/>
            <person name="Anastasi E."/>
            <person name="Alvarez S."/>
            <person name="Scortti M."/>
            <person name="Vazquez-Boland J.A."/>
        </authorList>
    </citation>
    <scope>NUCLEOTIDE SEQUENCE</scope>
    <source>
        <strain evidence="2">PAM1413</strain>
        <strain evidence="3">PAM1533</strain>
        <plasmid evidence="2">pVAPB1413</plasmid>
        <plasmid evidence="3">PVAPB1533</plasmid>
    </source>
</reference>
<dbReference type="GO" id="GO:0003677">
    <property type="term" value="F:DNA binding"/>
    <property type="evidence" value="ECO:0007669"/>
    <property type="project" value="InterPro"/>
</dbReference>
<evidence type="ECO:0000313" key="3">
    <source>
        <dbReference type="EMBL" id="ARX60629.1"/>
    </source>
</evidence>
<name>A0A1Z1V0K9_RHOHA</name>
<dbReference type="InterPro" id="IPR001387">
    <property type="entry name" value="Cro/C1-type_HTH"/>
</dbReference>
<feature type="domain" description="HTH cro/C1-type" evidence="1">
    <location>
        <begin position="12"/>
        <end position="44"/>
    </location>
</feature>
<keyword evidence="3" id="KW-0614">Plasmid</keyword>
<dbReference type="RefSeq" id="WP_172687712.1">
    <property type="nucleotide sequence ID" value="NZ_KX443406.1"/>
</dbReference>
<dbReference type="EMBL" id="KX443406">
    <property type="protein sequence ID" value="ARX60524.1"/>
    <property type="molecule type" value="Genomic_DNA"/>
</dbReference>
<dbReference type="CDD" id="cd00093">
    <property type="entry name" value="HTH_XRE"/>
    <property type="match status" value="1"/>
</dbReference>
<dbReference type="SUPFAM" id="SSF47413">
    <property type="entry name" value="lambda repressor-like DNA-binding domains"/>
    <property type="match status" value="1"/>
</dbReference>
<dbReference type="SMART" id="SM00530">
    <property type="entry name" value="HTH_XRE"/>
    <property type="match status" value="1"/>
</dbReference>
<dbReference type="Pfam" id="PF13560">
    <property type="entry name" value="HTH_31"/>
    <property type="match status" value="1"/>
</dbReference>
<gene>
    <name evidence="2" type="ORF">pVAPB1413_0350</name>
    <name evidence="3" type="ORF">pVAPB1533_0350</name>
</gene>